<reference evidence="1 2" key="1">
    <citation type="submission" date="2020-06" db="EMBL/GenBank/DDBJ databases">
        <authorList>
            <person name="Li R."/>
            <person name="Bekaert M."/>
        </authorList>
    </citation>
    <scope>NUCLEOTIDE SEQUENCE [LARGE SCALE GENOMIC DNA]</scope>
    <source>
        <strain evidence="2">wild</strain>
    </source>
</reference>
<evidence type="ECO:0000313" key="2">
    <source>
        <dbReference type="Proteomes" id="UP000507470"/>
    </source>
</evidence>
<evidence type="ECO:0000313" key="1">
    <source>
        <dbReference type="EMBL" id="CAC5383583.1"/>
    </source>
</evidence>
<sequence length="441" mass="51520">MIAMQHCSGKQLQCLFHSNTDTIPPNISLALYRCLCQNIVGTEDRVKTIRLMNAMRDNLSTNKMGIFITSGSFGEGLEMRGSDLDMMMSYKHLEVDEYEKPCFHSSKTYFSMEQDDIKPGFTLLRLKYCDSPYIFKYCEEDNGKLYFSSALHKRKILFESTRGETIHGACIADKKGYFDFANSLHCKTWISPAIQWITRSSHQISNFHRSIRNFPIEEFTLYVKDVEKLVNSTMMFCANGTLTSSSMLDILNIRVSCQQSSQKHLFKYYMSLWFNGQSQCLTLDIAISSKKHKYKQYKSCLSNLLKNVYHDAVFGWLMTASFFYKTKQYSKALHIIMYSISKCTPDKLYYGMTMSDIHYQSLRLQSFQKKSVVYLLKKMFVDKIQFKMKSKLIPDEILMDEWNEGFLFPSTAYAYFLGFLCHYTSIMLDNVRISFNVYDWL</sequence>
<protein>
    <submittedName>
        <fullName evidence="1">STK24_25_MST4</fullName>
        <ecNumber evidence="1">2.7.11.1</ecNumber>
    </submittedName>
</protein>
<dbReference type="OrthoDB" id="6132741at2759"/>
<name>A0A6J8BIT1_MYTCO</name>
<dbReference type="EMBL" id="CACVKT020003420">
    <property type="protein sequence ID" value="CAC5383583.1"/>
    <property type="molecule type" value="Genomic_DNA"/>
</dbReference>
<proteinExistence type="predicted"/>
<keyword evidence="2" id="KW-1185">Reference proteome</keyword>
<dbReference type="AlphaFoldDB" id="A0A6J8BIT1"/>
<accession>A0A6J8BIT1</accession>
<dbReference type="EC" id="2.7.11.1" evidence="1"/>
<gene>
    <name evidence="1" type="ORF">MCOR_19316</name>
</gene>
<dbReference type="Proteomes" id="UP000507470">
    <property type="component" value="Unassembled WGS sequence"/>
</dbReference>
<organism evidence="1 2">
    <name type="scientific">Mytilus coruscus</name>
    <name type="common">Sea mussel</name>
    <dbReference type="NCBI Taxonomy" id="42192"/>
    <lineage>
        <taxon>Eukaryota</taxon>
        <taxon>Metazoa</taxon>
        <taxon>Spiralia</taxon>
        <taxon>Lophotrochozoa</taxon>
        <taxon>Mollusca</taxon>
        <taxon>Bivalvia</taxon>
        <taxon>Autobranchia</taxon>
        <taxon>Pteriomorphia</taxon>
        <taxon>Mytilida</taxon>
        <taxon>Mytiloidea</taxon>
        <taxon>Mytilidae</taxon>
        <taxon>Mytilinae</taxon>
        <taxon>Mytilus</taxon>
    </lineage>
</organism>
<dbReference type="GO" id="GO:0004674">
    <property type="term" value="F:protein serine/threonine kinase activity"/>
    <property type="evidence" value="ECO:0007669"/>
    <property type="project" value="UniProtKB-EC"/>
</dbReference>
<keyword evidence="1" id="KW-0808">Transferase</keyword>